<dbReference type="AlphaFoldDB" id="A0A061RPA7"/>
<dbReference type="GO" id="GO:0008270">
    <property type="term" value="F:zinc ion binding"/>
    <property type="evidence" value="ECO:0007669"/>
    <property type="project" value="UniProtKB-KW"/>
</dbReference>
<dbReference type="Gene3D" id="4.10.1110.10">
    <property type="entry name" value="AN1-like Zinc finger"/>
    <property type="match status" value="1"/>
</dbReference>
<evidence type="ECO:0000256" key="2">
    <source>
        <dbReference type="ARBA" id="ARBA00022723"/>
    </source>
</evidence>
<feature type="compositionally biased region" description="Polar residues" evidence="6">
    <location>
        <begin position="91"/>
        <end position="103"/>
    </location>
</feature>
<organism evidence="10">
    <name type="scientific">Tetraselmis sp. GSL018</name>
    <dbReference type="NCBI Taxonomy" id="582737"/>
    <lineage>
        <taxon>Eukaryota</taxon>
        <taxon>Viridiplantae</taxon>
        <taxon>Chlorophyta</taxon>
        <taxon>core chlorophytes</taxon>
        <taxon>Chlorodendrophyceae</taxon>
        <taxon>Chlorodendrales</taxon>
        <taxon>Chlorodendraceae</taxon>
        <taxon>Tetraselmis</taxon>
    </lineage>
</organism>
<evidence type="ECO:0000259" key="8">
    <source>
        <dbReference type="PROSITE" id="PS51039"/>
    </source>
</evidence>
<feature type="domain" description="A20-type" evidence="7">
    <location>
        <begin position="15"/>
        <end position="49"/>
    </location>
</feature>
<dbReference type="GO" id="GO:0003677">
    <property type="term" value="F:DNA binding"/>
    <property type="evidence" value="ECO:0007669"/>
    <property type="project" value="InterPro"/>
</dbReference>
<dbReference type="PANTHER" id="PTHR10634">
    <property type="entry name" value="AN1-TYPE ZINC FINGER PROTEIN"/>
    <property type="match status" value="1"/>
</dbReference>
<protein>
    <submittedName>
        <fullName evidence="10">Zinc finger a20 and an1 domain-containing stress-associated protein 7</fullName>
    </submittedName>
</protein>
<dbReference type="Gene3D" id="1.20.5.4770">
    <property type="match status" value="1"/>
</dbReference>
<evidence type="ECO:0000256" key="5">
    <source>
        <dbReference type="PROSITE-ProRule" id="PRU00449"/>
    </source>
</evidence>
<dbReference type="PANTHER" id="PTHR10634:SF67">
    <property type="entry name" value="AN1-TYPE ZINC FINGER PROTEIN 3"/>
    <property type="match status" value="1"/>
</dbReference>
<name>A0A061RPA7_9CHLO</name>
<dbReference type="SUPFAM" id="SSF57716">
    <property type="entry name" value="Glucocorticoid receptor-like (DNA-binding domain)"/>
    <property type="match status" value="1"/>
</dbReference>
<evidence type="ECO:0000256" key="4">
    <source>
        <dbReference type="ARBA" id="ARBA00022833"/>
    </source>
</evidence>
<sequence length="181" mass="19919">MNPHHSEEQESVKPPTQPRLCANGCGFFANPACSDLCSKCYRDSQARAQADAAAKAMANEVATNMTPAQLKSSVQHPNDFAEAAKPVSQTFDAQRPEVQSSSVPVAPVGEDETPQQKNHNRCFQCNKRVGYTGFSCRCGYTFCSSHRYAEKHNCTFDFKSLGRERLAENNPQVVASKVDKI</sequence>
<dbReference type="InterPro" id="IPR000058">
    <property type="entry name" value="Znf_AN1"/>
</dbReference>
<dbReference type="SMART" id="SM00259">
    <property type="entry name" value="ZnF_A20"/>
    <property type="match status" value="1"/>
</dbReference>
<dbReference type="InterPro" id="IPR050652">
    <property type="entry name" value="AN1_A20_ZnFinger"/>
</dbReference>
<reference evidence="10" key="1">
    <citation type="submission" date="2014-05" db="EMBL/GenBank/DDBJ databases">
        <title>The transcriptome of the halophilic microalga Tetraselmis sp. GSL018 isolated from the Great Salt Lake, Utah.</title>
        <authorList>
            <person name="Jinkerson R.E."/>
            <person name="D'Adamo S."/>
            <person name="Posewitz M.C."/>
        </authorList>
    </citation>
    <scope>NUCLEOTIDE SEQUENCE</scope>
    <source>
        <strain evidence="10">GSL018</strain>
    </source>
</reference>
<keyword evidence="4" id="KW-0862">Zinc</keyword>
<dbReference type="SUPFAM" id="SSF118310">
    <property type="entry name" value="AN1-like Zinc finger"/>
    <property type="match status" value="1"/>
</dbReference>
<dbReference type="Pfam" id="PF01754">
    <property type="entry name" value="zf-A20"/>
    <property type="match status" value="1"/>
</dbReference>
<evidence type="ECO:0000313" key="9">
    <source>
        <dbReference type="EMBL" id="JAC68461.1"/>
    </source>
</evidence>
<dbReference type="EMBL" id="GBEZ01012050">
    <property type="protein sequence ID" value="JAC73803.1"/>
    <property type="molecule type" value="Transcribed_RNA"/>
</dbReference>
<gene>
    <name evidence="10" type="ORF">TSPGSL018_27781</name>
    <name evidence="9" type="ORF">TSPGSL018_8659</name>
</gene>
<dbReference type="InterPro" id="IPR035896">
    <property type="entry name" value="AN1-like_Znf"/>
</dbReference>
<feature type="region of interest" description="Disordered" evidence="6">
    <location>
        <begin position="91"/>
        <end position="113"/>
    </location>
</feature>
<dbReference type="Pfam" id="PF01428">
    <property type="entry name" value="zf-AN1"/>
    <property type="match status" value="1"/>
</dbReference>
<dbReference type="FunFam" id="4.10.1110.10:FF:000001">
    <property type="entry name" value="Zinc finger AN1-type containing 6"/>
    <property type="match status" value="1"/>
</dbReference>
<evidence type="ECO:0000259" key="7">
    <source>
        <dbReference type="PROSITE" id="PS51036"/>
    </source>
</evidence>
<dbReference type="PROSITE" id="PS51039">
    <property type="entry name" value="ZF_AN1"/>
    <property type="match status" value="1"/>
</dbReference>
<evidence type="ECO:0000256" key="6">
    <source>
        <dbReference type="SAM" id="MobiDB-lite"/>
    </source>
</evidence>
<comment type="function">
    <text evidence="1">May be involved in environmental stress response.</text>
</comment>
<evidence type="ECO:0000313" key="10">
    <source>
        <dbReference type="EMBL" id="JAC73803.1"/>
    </source>
</evidence>
<evidence type="ECO:0000256" key="3">
    <source>
        <dbReference type="ARBA" id="ARBA00022771"/>
    </source>
</evidence>
<accession>A0A061RPA7</accession>
<dbReference type="EMBL" id="GBEZ01017921">
    <property type="protein sequence ID" value="JAC68461.1"/>
    <property type="molecule type" value="Transcribed_RNA"/>
</dbReference>
<keyword evidence="3 5" id="KW-0863">Zinc-finger</keyword>
<feature type="domain" description="AN1-type" evidence="8">
    <location>
        <begin position="116"/>
        <end position="162"/>
    </location>
</feature>
<proteinExistence type="predicted"/>
<dbReference type="InterPro" id="IPR002653">
    <property type="entry name" value="Znf_A20"/>
</dbReference>
<evidence type="ECO:0000256" key="1">
    <source>
        <dbReference type="ARBA" id="ARBA00003732"/>
    </source>
</evidence>
<dbReference type="PROSITE" id="PS51036">
    <property type="entry name" value="ZF_A20"/>
    <property type="match status" value="1"/>
</dbReference>
<keyword evidence="2" id="KW-0479">Metal-binding</keyword>
<dbReference type="SMART" id="SM00154">
    <property type="entry name" value="ZnF_AN1"/>
    <property type="match status" value="1"/>
</dbReference>